<keyword evidence="8" id="KW-0969">Cilium</keyword>
<reference evidence="8 9" key="1">
    <citation type="submission" date="2016-10" db="EMBL/GenBank/DDBJ databases">
        <authorList>
            <person name="de Groot N.N."/>
        </authorList>
    </citation>
    <scope>NUCLEOTIDE SEQUENCE [LARGE SCALE GENOMIC DNA]</scope>
    <source>
        <strain evidence="8 9">CGMCC 1.11030</strain>
    </source>
</reference>
<dbReference type="AlphaFoldDB" id="A0A1I3IHR2"/>
<proteinExistence type="inferred from homology"/>
<evidence type="ECO:0000256" key="4">
    <source>
        <dbReference type="ARBA" id="ARBA00024746"/>
    </source>
</evidence>
<dbReference type="InterPro" id="IPR025965">
    <property type="entry name" value="FlgD/Vpr_Ig-like"/>
</dbReference>
<feature type="region of interest" description="Disordered" evidence="6">
    <location>
        <begin position="1"/>
        <end position="35"/>
    </location>
</feature>
<evidence type="ECO:0000259" key="7">
    <source>
        <dbReference type="Pfam" id="PF13860"/>
    </source>
</evidence>
<keyword evidence="3 5" id="KW-1005">Bacterial flagellum biogenesis</keyword>
<keyword evidence="8" id="KW-0282">Flagellum</keyword>
<organism evidence="8 9">
    <name type="scientific">Albimonas pacifica</name>
    <dbReference type="NCBI Taxonomy" id="1114924"/>
    <lineage>
        <taxon>Bacteria</taxon>
        <taxon>Pseudomonadati</taxon>
        <taxon>Pseudomonadota</taxon>
        <taxon>Alphaproteobacteria</taxon>
        <taxon>Rhodobacterales</taxon>
        <taxon>Paracoccaceae</taxon>
        <taxon>Albimonas</taxon>
    </lineage>
</organism>
<keyword evidence="8" id="KW-0966">Cell projection</keyword>
<sequence length="229" mass="23326">MTDAATSPLAGPAGGGAGPRAAPTPAPAGDSPAAQAAGDFETFLKLLTTQMRNQDPLKPVESTEFVAQLASFSAVEQQIRSNDRLDAILAALGGDGAGLAEWIGKEVQAAAAVPYDGEPLGLEVDPPAEAERAILVVETADGTEVARLAVDPTAQSLTWSGETGAGEAAPGAYRFSVEYLGEDALIESRPGRVYAEVVELRLGGEEPMLVLAGGEEISADAVTAIRAGN</sequence>
<evidence type="ECO:0000256" key="2">
    <source>
        <dbReference type="ARBA" id="ARBA00016013"/>
    </source>
</evidence>
<dbReference type="Pfam" id="PF03963">
    <property type="entry name" value="FlgD"/>
    <property type="match status" value="1"/>
</dbReference>
<evidence type="ECO:0000256" key="6">
    <source>
        <dbReference type="SAM" id="MobiDB-lite"/>
    </source>
</evidence>
<feature type="compositionally biased region" description="Low complexity" evidence="6">
    <location>
        <begin position="1"/>
        <end position="11"/>
    </location>
</feature>
<evidence type="ECO:0000256" key="1">
    <source>
        <dbReference type="ARBA" id="ARBA00010577"/>
    </source>
</evidence>
<accession>A0A1I3IHR2</accession>
<protein>
    <recommendedName>
        <fullName evidence="2 5">Basal-body rod modification protein FlgD</fullName>
    </recommendedName>
</protein>
<dbReference type="EMBL" id="FOQH01000007">
    <property type="protein sequence ID" value="SFI47462.1"/>
    <property type="molecule type" value="Genomic_DNA"/>
</dbReference>
<dbReference type="OrthoDB" id="9785233at2"/>
<comment type="similarity">
    <text evidence="1 5">Belongs to the FlgD family.</text>
</comment>
<dbReference type="GO" id="GO:0044781">
    <property type="term" value="P:bacterial-type flagellum organization"/>
    <property type="evidence" value="ECO:0007669"/>
    <property type="project" value="UniProtKB-UniRule"/>
</dbReference>
<evidence type="ECO:0000256" key="3">
    <source>
        <dbReference type="ARBA" id="ARBA00022795"/>
    </source>
</evidence>
<gene>
    <name evidence="8" type="ORF">SAMN05216258_10761</name>
</gene>
<dbReference type="Proteomes" id="UP000199377">
    <property type="component" value="Unassembled WGS sequence"/>
</dbReference>
<dbReference type="STRING" id="1114924.SAMN05216258_10761"/>
<dbReference type="Pfam" id="PF13860">
    <property type="entry name" value="FlgD_ig"/>
    <property type="match status" value="1"/>
</dbReference>
<comment type="function">
    <text evidence="4 5">Required for flagellar hook formation. May act as a scaffolding protein.</text>
</comment>
<feature type="domain" description="FlgD/Vpr Ig-like" evidence="7">
    <location>
        <begin position="116"/>
        <end position="180"/>
    </location>
</feature>
<evidence type="ECO:0000256" key="5">
    <source>
        <dbReference type="RuleBase" id="RU362076"/>
    </source>
</evidence>
<evidence type="ECO:0000313" key="8">
    <source>
        <dbReference type="EMBL" id="SFI47462.1"/>
    </source>
</evidence>
<feature type="compositionally biased region" description="Low complexity" evidence="6">
    <location>
        <begin position="19"/>
        <end position="35"/>
    </location>
</feature>
<evidence type="ECO:0000313" key="9">
    <source>
        <dbReference type="Proteomes" id="UP000199377"/>
    </source>
</evidence>
<name>A0A1I3IHR2_9RHOB</name>
<dbReference type="InterPro" id="IPR005648">
    <property type="entry name" value="FlgD"/>
</dbReference>
<dbReference type="RefSeq" id="WP_092860984.1">
    <property type="nucleotide sequence ID" value="NZ_FOQH01000007.1"/>
</dbReference>
<keyword evidence="9" id="KW-1185">Reference proteome</keyword>